<evidence type="ECO:0000256" key="3">
    <source>
        <dbReference type="ARBA" id="ARBA00012438"/>
    </source>
</evidence>
<proteinExistence type="predicted"/>
<dbReference type="InterPro" id="IPR005467">
    <property type="entry name" value="His_kinase_dom"/>
</dbReference>
<dbReference type="Gene3D" id="3.30.450.20">
    <property type="entry name" value="PAS domain"/>
    <property type="match status" value="1"/>
</dbReference>
<evidence type="ECO:0000256" key="7">
    <source>
        <dbReference type="ARBA" id="ARBA00022777"/>
    </source>
</evidence>
<keyword evidence="7" id="KW-0418">Kinase</keyword>
<feature type="domain" description="Histidine kinase" evidence="12">
    <location>
        <begin position="435"/>
        <end position="653"/>
    </location>
</feature>
<gene>
    <name evidence="15" type="ORF">A8950_3319</name>
</gene>
<dbReference type="PANTHER" id="PTHR43711:SF26">
    <property type="entry name" value="SENSOR HISTIDINE KINASE RCSC"/>
    <property type="match status" value="1"/>
</dbReference>
<feature type="domain" description="CHASE" evidence="14">
    <location>
        <begin position="106"/>
        <end position="243"/>
    </location>
</feature>
<reference evidence="15 16" key="1">
    <citation type="submission" date="2019-03" db="EMBL/GenBank/DDBJ databases">
        <title>Genomic Encyclopedia of Type Strains, Phase III (KMG-III): the genomes of soil and plant-associated and newly described type strains.</title>
        <authorList>
            <person name="Whitman W."/>
        </authorList>
    </citation>
    <scope>NUCLEOTIDE SEQUENCE [LARGE SCALE GENOMIC DNA]</scope>
    <source>
        <strain evidence="15 16">CGMCC 1.7660</strain>
    </source>
</reference>
<dbReference type="SUPFAM" id="SSF55785">
    <property type="entry name" value="PYP-like sensor domain (PAS domain)"/>
    <property type="match status" value="1"/>
</dbReference>
<evidence type="ECO:0000256" key="9">
    <source>
        <dbReference type="ARBA" id="ARBA00023012"/>
    </source>
</evidence>
<evidence type="ECO:0000256" key="1">
    <source>
        <dbReference type="ARBA" id="ARBA00000085"/>
    </source>
</evidence>
<keyword evidence="6 11" id="KW-0812">Transmembrane</keyword>
<dbReference type="InterPro" id="IPR000700">
    <property type="entry name" value="PAS-assoc_C"/>
</dbReference>
<dbReference type="InterPro" id="IPR050736">
    <property type="entry name" value="Sensor_HK_Regulatory"/>
</dbReference>
<dbReference type="NCBIfam" id="TIGR00229">
    <property type="entry name" value="sensory_box"/>
    <property type="match status" value="1"/>
</dbReference>
<keyword evidence="9" id="KW-0902">Two-component regulatory system</keyword>
<keyword evidence="5" id="KW-0808">Transferase</keyword>
<feature type="transmembrane region" description="Helical" evidence="11">
    <location>
        <begin position="261"/>
        <end position="281"/>
    </location>
</feature>
<evidence type="ECO:0000259" key="12">
    <source>
        <dbReference type="PROSITE" id="PS50109"/>
    </source>
</evidence>
<dbReference type="SMART" id="SM01079">
    <property type="entry name" value="CHASE"/>
    <property type="match status" value="1"/>
</dbReference>
<dbReference type="Gene3D" id="3.30.450.350">
    <property type="entry name" value="CHASE domain"/>
    <property type="match status" value="1"/>
</dbReference>
<feature type="domain" description="PAC" evidence="13">
    <location>
        <begin position="361"/>
        <end position="417"/>
    </location>
</feature>
<dbReference type="Gene3D" id="3.30.565.10">
    <property type="entry name" value="Histidine kinase-like ATPase, C-terminal domain"/>
    <property type="match status" value="1"/>
</dbReference>
<dbReference type="RefSeq" id="WP_133614767.1">
    <property type="nucleotide sequence ID" value="NZ_SNYW01000012.1"/>
</dbReference>
<evidence type="ECO:0000256" key="8">
    <source>
        <dbReference type="ARBA" id="ARBA00022989"/>
    </source>
</evidence>
<dbReference type="PROSITE" id="PS50113">
    <property type="entry name" value="PAC"/>
    <property type="match status" value="1"/>
</dbReference>
<dbReference type="InterPro" id="IPR036097">
    <property type="entry name" value="HisK_dim/P_sf"/>
</dbReference>
<dbReference type="Pfam" id="PF00512">
    <property type="entry name" value="HisKA"/>
    <property type="match status" value="1"/>
</dbReference>
<dbReference type="Pfam" id="PF03924">
    <property type="entry name" value="CHASE"/>
    <property type="match status" value="1"/>
</dbReference>
<evidence type="ECO:0000256" key="2">
    <source>
        <dbReference type="ARBA" id="ARBA00004370"/>
    </source>
</evidence>
<protein>
    <recommendedName>
        <fullName evidence="3">histidine kinase</fullName>
        <ecNumber evidence="3">2.7.13.3</ecNumber>
    </recommendedName>
</protein>
<dbReference type="EC" id="2.7.13.3" evidence="3"/>
<dbReference type="Pfam" id="PF08448">
    <property type="entry name" value="PAS_4"/>
    <property type="match status" value="1"/>
</dbReference>
<comment type="catalytic activity">
    <reaction evidence="1">
        <text>ATP + protein L-histidine = ADP + protein N-phospho-L-histidine.</text>
        <dbReference type="EC" id="2.7.13.3"/>
    </reaction>
</comment>
<evidence type="ECO:0000313" key="16">
    <source>
        <dbReference type="Proteomes" id="UP000295783"/>
    </source>
</evidence>
<dbReference type="InterPro" id="IPR042240">
    <property type="entry name" value="CHASE_sf"/>
</dbReference>
<keyword evidence="8 11" id="KW-1133">Transmembrane helix</keyword>
<keyword evidence="4" id="KW-0597">Phosphoprotein</keyword>
<evidence type="ECO:0000256" key="10">
    <source>
        <dbReference type="ARBA" id="ARBA00023136"/>
    </source>
</evidence>
<evidence type="ECO:0000256" key="5">
    <source>
        <dbReference type="ARBA" id="ARBA00022679"/>
    </source>
</evidence>
<dbReference type="PROSITE" id="PS50839">
    <property type="entry name" value="CHASE"/>
    <property type="match status" value="1"/>
</dbReference>
<evidence type="ECO:0000259" key="13">
    <source>
        <dbReference type="PROSITE" id="PS50113"/>
    </source>
</evidence>
<dbReference type="InterPro" id="IPR003594">
    <property type="entry name" value="HATPase_dom"/>
</dbReference>
<dbReference type="InterPro" id="IPR036890">
    <property type="entry name" value="HATPase_C_sf"/>
</dbReference>
<dbReference type="GO" id="GO:0016020">
    <property type="term" value="C:membrane"/>
    <property type="evidence" value="ECO:0007669"/>
    <property type="project" value="UniProtKB-SubCell"/>
</dbReference>
<keyword evidence="10 11" id="KW-0472">Membrane</keyword>
<dbReference type="SUPFAM" id="SSF47384">
    <property type="entry name" value="Homodimeric domain of signal transducing histidine kinase"/>
    <property type="match status" value="1"/>
</dbReference>
<comment type="caution">
    <text evidence="15">The sequence shown here is derived from an EMBL/GenBank/DDBJ whole genome shotgun (WGS) entry which is preliminary data.</text>
</comment>
<dbReference type="PANTHER" id="PTHR43711">
    <property type="entry name" value="TWO-COMPONENT HISTIDINE KINASE"/>
    <property type="match status" value="1"/>
</dbReference>
<dbReference type="InterPro" id="IPR000014">
    <property type="entry name" value="PAS"/>
</dbReference>
<dbReference type="InterPro" id="IPR035965">
    <property type="entry name" value="PAS-like_dom_sf"/>
</dbReference>
<accession>A0A4R6WJQ0</accession>
<dbReference type="PRINTS" id="PR00344">
    <property type="entry name" value="BCTRLSENSOR"/>
</dbReference>
<dbReference type="Proteomes" id="UP000295783">
    <property type="component" value="Unassembled WGS sequence"/>
</dbReference>
<dbReference type="EMBL" id="SNYW01000012">
    <property type="protein sequence ID" value="TDQ78858.1"/>
    <property type="molecule type" value="Genomic_DNA"/>
</dbReference>
<dbReference type="SMART" id="SM00387">
    <property type="entry name" value="HATPase_c"/>
    <property type="match status" value="1"/>
</dbReference>
<dbReference type="GO" id="GO:0000155">
    <property type="term" value="F:phosphorelay sensor kinase activity"/>
    <property type="evidence" value="ECO:0007669"/>
    <property type="project" value="InterPro"/>
</dbReference>
<dbReference type="InterPro" id="IPR006189">
    <property type="entry name" value="CHASE_dom"/>
</dbReference>
<dbReference type="Gene3D" id="1.10.287.130">
    <property type="match status" value="1"/>
</dbReference>
<dbReference type="InterPro" id="IPR003661">
    <property type="entry name" value="HisK_dim/P_dom"/>
</dbReference>
<dbReference type="AlphaFoldDB" id="A0A4R6WJQ0"/>
<comment type="subcellular location">
    <subcellularLocation>
        <location evidence="2">Membrane</location>
    </subcellularLocation>
</comment>
<sequence length="653" mass="71578">MRGVALRRGLILLIALAISGTALLGGEILLQRDVNAGAREQMRAQLEFLARRITTEIEASEYLGRGIAAIFAVQPGLSRSEFNAACDLLMQDEPKIRNIALVVGTVITYNCPEAENGQTIGVDLRDRVDQWPALQRIMATGKPEIAGPVNLVQGGWAIITRTPIMSDKGGKLSYWGAVSIPLRLDGVLEAAGIAELARQTQIAIRSNRAANSGPEIFFGEESVFDSNPVIVPVTLPEGVWSLAGIVPREWLGTAQLIRQHVMIVAIALLLGGLFLVVAFYAERRQRMEAETSRFRDLLRAFMENSPIAMYVKDLGGRYIDLNAEARNAFNVGDRTYVGATADRFFPPEFVVTLDEEDGRVRSGDVVRSERAAPTGTGYQFEREIKFPVTDNQGRVVAIGGYVIDITANKQAEERLIQALHRAEAANRAKSEFLATMSHELRTPLNAIIGFSDLIRNGIFGKLENARYVEYIDSIHQSGLHLLELLGGLIDLSAVESGHLEVRFEPVTPAEVIADCRAVMESLAREHQHLLVFSERATGTCLGDRRLLRQAILNLASNAAKYTRKGGRIECATEDRNGMIVFRMSDNGIGMSPQDIERALQPFTRLGDPMRAEVGGSGIGLTLVKRLVEAMGGTLQIDSARGQGTRVEILMPRR</sequence>
<dbReference type="OrthoDB" id="7313492at2"/>
<dbReference type="InterPro" id="IPR013656">
    <property type="entry name" value="PAS_4"/>
</dbReference>
<evidence type="ECO:0000256" key="6">
    <source>
        <dbReference type="ARBA" id="ARBA00022692"/>
    </source>
</evidence>
<dbReference type="CDD" id="cd00082">
    <property type="entry name" value="HisKA"/>
    <property type="match status" value="1"/>
</dbReference>
<organism evidence="15 16">
    <name type="scientific">Dongia mobilis</name>
    <dbReference type="NCBI Taxonomy" id="578943"/>
    <lineage>
        <taxon>Bacteria</taxon>
        <taxon>Pseudomonadati</taxon>
        <taxon>Pseudomonadota</taxon>
        <taxon>Alphaproteobacteria</taxon>
        <taxon>Rhodospirillales</taxon>
        <taxon>Dongiaceae</taxon>
        <taxon>Dongia</taxon>
    </lineage>
</organism>
<dbReference type="Pfam" id="PF02518">
    <property type="entry name" value="HATPase_c"/>
    <property type="match status" value="1"/>
</dbReference>
<dbReference type="SMART" id="SM00388">
    <property type="entry name" value="HisKA"/>
    <property type="match status" value="1"/>
</dbReference>
<evidence type="ECO:0000256" key="4">
    <source>
        <dbReference type="ARBA" id="ARBA00022553"/>
    </source>
</evidence>
<dbReference type="InterPro" id="IPR004358">
    <property type="entry name" value="Sig_transdc_His_kin-like_C"/>
</dbReference>
<keyword evidence="16" id="KW-1185">Reference proteome</keyword>
<name>A0A4R6WJQ0_9PROT</name>
<evidence type="ECO:0000259" key="14">
    <source>
        <dbReference type="PROSITE" id="PS50839"/>
    </source>
</evidence>
<dbReference type="SUPFAM" id="SSF55874">
    <property type="entry name" value="ATPase domain of HSP90 chaperone/DNA topoisomerase II/histidine kinase"/>
    <property type="match status" value="1"/>
</dbReference>
<dbReference type="PROSITE" id="PS50109">
    <property type="entry name" value="HIS_KIN"/>
    <property type="match status" value="1"/>
</dbReference>
<evidence type="ECO:0000313" key="15">
    <source>
        <dbReference type="EMBL" id="TDQ78858.1"/>
    </source>
</evidence>
<evidence type="ECO:0000256" key="11">
    <source>
        <dbReference type="SAM" id="Phobius"/>
    </source>
</evidence>